<name>A0A5B8UUL7_9SPHI</name>
<reference evidence="2 3" key="1">
    <citation type="journal article" date="2017" name="Curr. Microbiol.">
        <title>Mucilaginibacter ginsenosidivorans sp. nov., Isolated from Soil of Ginseng Field.</title>
        <authorList>
            <person name="Kim M.M."/>
            <person name="Siddiqi M.Z."/>
            <person name="Im W.T."/>
        </authorList>
    </citation>
    <scope>NUCLEOTIDE SEQUENCE [LARGE SCALE GENOMIC DNA]</scope>
    <source>
        <strain evidence="2 3">Gsoil 3017</strain>
    </source>
</reference>
<dbReference type="AlphaFoldDB" id="A0A5B8UUL7"/>
<dbReference type="EMBL" id="CP042436">
    <property type="protein sequence ID" value="QEC62817.1"/>
    <property type="molecule type" value="Genomic_DNA"/>
</dbReference>
<evidence type="ECO:0000313" key="2">
    <source>
        <dbReference type="EMBL" id="QEC62817.1"/>
    </source>
</evidence>
<gene>
    <name evidence="2" type="ORF">FRZ54_09585</name>
</gene>
<keyword evidence="3" id="KW-1185">Reference proteome</keyword>
<dbReference type="RefSeq" id="WP_147031394.1">
    <property type="nucleotide sequence ID" value="NZ_CP042436.1"/>
</dbReference>
<sequence length="73" mass="7863">MGVPRFAAAAATAPATQQTGSRRTLILHTALVASRYPLPSLTQAFQLNKAPSRLERTGGEATWSAFRKSPEHD</sequence>
<accession>A0A5B8UUL7</accession>
<feature type="compositionally biased region" description="Low complexity" evidence="1">
    <location>
        <begin position="7"/>
        <end position="19"/>
    </location>
</feature>
<feature type="region of interest" description="Disordered" evidence="1">
    <location>
        <begin position="1"/>
        <end position="21"/>
    </location>
</feature>
<dbReference type="Proteomes" id="UP000321479">
    <property type="component" value="Chromosome"/>
</dbReference>
<evidence type="ECO:0000256" key="1">
    <source>
        <dbReference type="SAM" id="MobiDB-lite"/>
    </source>
</evidence>
<dbReference type="KEGG" id="mgin:FRZ54_09585"/>
<organism evidence="2 3">
    <name type="scientific">Mucilaginibacter ginsenosidivorans</name>
    <dbReference type="NCBI Taxonomy" id="398053"/>
    <lineage>
        <taxon>Bacteria</taxon>
        <taxon>Pseudomonadati</taxon>
        <taxon>Bacteroidota</taxon>
        <taxon>Sphingobacteriia</taxon>
        <taxon>Sphingobacteriales</taxon>
        <taxon>Sphingobacteriaceae</taxon>
        <taxon>Mucilaginibacter</taxon>
    </lineage>
</organism>
<protein>
    <submittedName>
        <fullName evidence="2">Uncharacterized protein</fullName>
    </submittedName>
</protein>
<evidence type="ECO:0000313" key="3">
    <source>
        <dbReference type="Proteomes" id="UP000321479"/>
    </source>
</evidence>
<proteinExistence type="predicted"/>
<feature type="region of interest" description="Disordered" evidence="1">
    <location>
        <begin position="52"/>
        <end position="73"/>
    </location>
</feature>